<evidence type="ECO:0000256" key="1">
    <source>
        <dbReference type="ARBA" id="ARBA00022741"/>
    </source>
</evidence>
<evidence type="ECO:0000259" key="6">
    <source>
        <dbReference type="Pfam" id="PF13087"/>
    </source>
</evidence>
<dbReference type="GO" id="GO:0016787">
    <property type="term" value="F:hydrolase activity"/>
    <property type="evidence" value="ECO:0007669"/>
    <property type="project" value="UniProtKB-KW"/>
</dbReference>
<evidence type="ECO:0000259" key="5">
    <source>
        <dbReference type="Pfam" id="PF13086"/>
    </source>
</evidence>
<feature type="domain" description="DNA2/NAM7 helicase-like C-terminal" evidence="6">
    <location>
        <begin position="744"/>
        <end position="940"/>
    </location>
</feature>
<dbReference type="Pfam" id="PF20073">
    <property type="entry name" value="DUF6469"/>
    <property type="match status" value="1"/>
</dbReference>
<dbReference type="eggNOG" id="KOG1801">
    <property type="taxonomic scope" value="Eukaryota"/>
</dbReference>
<name>A0A1S2Z8J7_CICAR</name>
<dbReference type="AlphaFoldDB" id="A0A1S2Z8J7"/>
<dbReference type="Gene3D" id="3.40.50.300">
    <property type="entry name" value="P-loop containing nucleotide triphosphate hydrolases"/>
    <property type="match status" value="3"/>
</dbReference>
<dbReference type="GO" id="GO:0004386">
    <property type="term" value="F:helicase activity"/>
    <property type="evidence" value="ECO:0007669"/>
    <property type="project" value="UniProtKB-KW"/>
</dbReference>
<evidence type="ECO:0000256" key="2">
    <source>
        <dbReference type="ARBA" id="ARBA00022801"/>
    </source>
</evidence>
<reference evidence="9" key="1">
    <citation type="submission" date="2025-08" db="UniProtKB">
        <authorList>
            <consortium name="RefSeq"/>
        </authorList>
    </citation>
    <scope>IDENTIFICATION</scope>
    <source>
        <tissue evidence="9">Etiolated seedlings</tissue>
    </source>
</reference>
<dbReference type="PaxDb" id="3827-XP_004516976.1"/>
<dbReference type="CDD" id="cd18808">
    <property type="entry name" value="SF1_C_Upf1"/>
    <property type="match status" value="1"/>
</dbReference>
<sequence length="1001" mass="115431">MQRMEKSNNATEEEPKPGRLLDIVLSWTLEDVLNENLYKDKVHKIPETFKSPKDYKNSFIPLLLEETRCDLSSSLFCVSRAPFCEIHNVEESDGKQLNFPKSQKQFKLFQQIIRLKSTTHHGNYEPGSGDLILLTNIRPKSLDDLKTLKSSYHFGYVNRAKNHCSNAILVMSSKSVKMDMDIPYDLRNKKEAKEVKMYAVYLMNMTTNVRIWNALNSQSEGEHLNIIKKVLQLGLNSGQNCKICLSRSNSQASFIEKDIIVAQNLNESQEEAVSSCVSMINCCHANTKLIWGAPGTGKTKTVACLLFSLLKLKTRTLTCAPTNTAVLQVATRLHSIVMDSHEHDTYGLGDIVLFGNSKRMKLDCYPGIEDIFLDYRVKNLMQCFCGEWKHNFESMIKLLNDPREQYFMEMHSVSLKDSFIEKNSIIVSVYDTNRGNYGFYMSFEAYVQKTWRDITKLYQLDEHDRNELMLTMEQFLKHRIDKLRMNRLTFFMQTLYTSFMQMFEEPREQIFSKLGYKSLEDFAMNSIIASAYSAYKQNRGSDDSLTFEGYVKRAKKDIIMLYQTVMTMEQFVIQRFGKLREKLKFFMHTIYTHLPKSFISLDKVKNMLQALDMLRSLEISLSQAKFKQTLDDCEGLEINECLRILSLLSNSISLPQFKTENQIENFCLSNARLILCTASSSVKLYTKVMSPLQFLVIDEAAQLKECESTIPLQLPGICHCILIGDERQLPALVKSKIADECKFGRSMFERLVILGYKRHMLNVQYRMHPSISLFPCKEFYDEKLSDAAIVREERYNKNFLEGEMYAPYSFINIAKGKEQFDHGHSLKNMVEVAVISKILESLKQECMRTKKKVSIGIISPYNAQVYEIQEKVMQYISVSDTNFSISVRSVDGFQGGEEDIIIISTVRCNKSGKVGFLSNRQRVNAAITRARYCLWILGNATTLINSDSIWRNVVLDAKRRDCLHNADEDKKLDQAINDILFKLELLDRSESTFKKLSLDEK</sequence>
<evidence type="ECO:0000256" key="3">
    <source>
        <dbReference type="ARBA" id="ARBA00022806"/>
    </source>
</evidence>
<dbReference type="GO" id="GO:0005524">
    <property type="term" value="F:ATP binding"/>
    <property type="evidence" value="ECO:0007669"/>
    <property type="project" value="UniProtKB-KW"/>
</dbReference>
<dbReference type="Pfam" id="PF13086">
    <property type="entry name" value="AAA_11"/>
    <property type="match status" value="2"/>
</dbReference>
<dbReference type="Proteomes" id="UP000087171">
    <property type="component" value="Unplaced"/>
</dbReference>
<keyword evidence="1" id="KW-0547">Nucleotide-binding</keyword>
<evidence type="ECO:0000256" key="4">
    <source>
        <dbReference type="ARBA" id="ARBA00022840"/>
    </source>
</evidence>
<accession>A0A1S2Z8J7</accession>
<feature type="domain" description="DNA2/NAM7 helicase helicase" evidence="5">
    <location>
        <begin position="264"/>
        <end position="383"/>
    </location>
</feature>
<dbReference type="KEGG" id="cam:101505337"/>
<dbReference type="InterPro" id="IPR045055">
    <property type="entry name" value="DNA2/NAM7-like"/>
</dbReference>
<protein>
    <submittedName>
        <fullName evidence="9">Uncharacterized protein LOC101505337</fullName>
    </submittedName>
</protein>
<keyword evidence="3" id="KW-0347">Helicase</keyword>
<proteinExistence type="predicted"/>
<feature type="domain" description="DNA2/NAM7 helicase helicase" evidence="5">
    <location>
        <begin position="658"/>
        <end position="736"/>
    </location>
</feature>
<dbReference type="InterPro" id="IPR047187">
    <property type="entry name" value="SF1_C_Upf1"/>
</dbReference>
<evidence type="ECO:0000313" key="9">
    <source>
        <dbReference type="RefSeq" id="XP_004516976.3"/>
    </source>
</evidence>
<dbReference type="RefSeq" id="XP_004516976.3">
    <property type="nucleotide sequence ID" value="XM_004516919.3"/>
</dbReference>
<evidence type="ECO:0000259" key="7">
    <source>
        <dbReference type="Pfam" id="PF20073"/>
    </source>
</evidence>
<feature type="domain" description="DUF6469" evidence="7">
    <location>
        <begin position="122"/>
        <end position="217"/>
    </location>
</feature>
<dbReference type="FunFam" id="3.40.50.300:FF:000326">
    <property type="entry name" value="P-loop containing nucleoside triphosphate hydrolase"/>
    <property type="match status" value="1"/>
</dbReference>
<dbReference type="PANTHER" id="PTHR10887">
    <property type="entry name" value="DNA2/NAM7 HELICASE FAMILY"/>
    <property type="match status" value="1"/>
</dbReference>
<dbReference type="GeneID" id="101505337"/>
<keyword evidence="8" id="KW-1185">Reference proteome</keyword>
<keyword evidence="4" id="KW-0067">ATP-binding</keyword>
<dbReference type="STRING" id="3827.A0A1S2Z8J7"/>
<dbReference type="InterPro" id="IPR027417">
    <property type="entry name" value="P-loop_NTPase"/>
</dbReference>
<gene>
    <name evidence="9" type="primary">LOC101505337</name>
</gene>
<dbReference type="Pfam" id="PF13087">
    <property type="entry name" value="AAA_12"/>
    <property type="match status" value="1"/>
</dbReference>
<dbReference type="SUPFAM" id="SSF52540">
    <property type="entry name" value="P-loop containing nucleoside triphosphate hydrolases"/>
    <property type="match status" value="1"/>
</dbReference>
<organism evidence="8 9">
    <name type="scientific">Cicer arietinum</name>
    <name type="common">Chickpea</name>
    <name type="synonym">Garbanzo</name>
    <dbReference type="NCBI Taxonomy" id="3827"/>
    <lineage>
        <taxon>Eukaryota</taxon>
        <taxon>Viridiplantae</taxon>
        <taxon>Streptophyta</taxon>
        <taxon>Embryophyta</taxon>
        <taxon>Tracheophyta</taxon>
        <taxon>Spermatophyta</taxon>
        <taxon>Magnoliopsida</taxon>
        <taxon>eudicotyledons</taxon>
        <taxon>Gunneridae</taxon>
        <taxon>Pentapetalae</taxon>
        <taxon>rosids</taxon>
        <taxon>fabids</taxon>
        <taxon>Fabales</taxon>
        <taxon>Fabaceae</taxon>
        <taxon>Papilionoideae</taxon>
        <taxon>50 kb inversion clade</taxon>
        <taxon>NPAAA clade</taxon>
        <taxon>Hologalegina</taxon>
        <taxon>IRL clade</taxon>
        <taxon>Cicereae</taxon>
        <taxon>Cicer</taxon>
    </lineage>
</organism>
<dbReference type="OrthoDB" id="6513042at2759"/>
<dbReference type="GO" id="GO:0005694">
    <property type="term" value="C:chromosome"/>
    <property type="evidence" value="ECO:0007669"/>
    <property type="project" value="UniProtKB-ARBA"/>
</dbReference>
<dbReference type="InterPro" id="IPR041679">
    <property type="entry name" value="DNA2/NAM7-like_C"/>
</dbReference>
<keyword evidence="2" id="KW-0378">Hydrolase</keyword>
<dbReference type="InterPro" id="IPR041677">
    <property type="entry name" value="DNA2/NAM7_AAA_11"/>
</dbReference>
<evidence type="ECO:0000313" key="8">
    <source>
        <dbReference type="Proteomes" id="UP000087171"/>
    </source>
</evidence>
<dbReference type="PANTHER" id="PTHR10887:SF522">
    <property type="entry name" value="P-LOOP CONTAINING NUCLEOSIDE TRIPHOSPHATE HYDROLASES SUPERFAMILY PROTEIN"/>
    <property type="match status" value="1"/>
</dbReference>
<dbReference type="InterPro" id="IPR045529">
    <property type="entry name" value="DUF6469"/>
</dbReference>